<gene>
    <name evidence="2" type="ORF">PPROV_000373900</name>
</gene>
<name>A0A830HIV7_9CHLO</name>
<evidence type="ECO:0000313" key="2">
    <source>
        <dbReference type="EMBL" id="GHP04987.1"/>
    </source>
</evidence>
<comment type="caution">
    <text evidence="2">The sequence shown here is derived from an EMBL/GenBank/DDBJ whole genome shotgun (WGS) entry which is preliminary data.</text>
</comment>
<organism evidence="2 3">
    <name type="scientific">Pycnococcus provasolii</name>
    <dbReference type="NCBI Taxonomy" id="41880"/>
    <lineage>
        <taxon>Eukaryota</taxon>
        <taxon>Viridiplantae</taxon>
        <taxon>Chlorophyta</taxon>
        <taxon>Pseudoscourfieldiophyceae</taxon>
        <taxon>Pseudoscourfieldiales</taxon>
        <taxon>Pycnococcaceae</taxon>
        <taxon>Pycnococcus</taxon>
    </lineage>
</organism>
<feature type="region of interest" description="Disordered" evidence="1">
    <location>
        <begin position="1"/>
        <end position="59"/>
    </location>
</feature>
<protein>
    <submittedName>
        <fullName evidence="2">Uncharacterized protein</fullName>
    </submittedName>
</protein>
<sequence length="171" mass="18204">MASGGGSRRTATLPQAPQHDIMPVLDTDTAASVRFSSSKNDNAPAAQPQASHRGEADRLRHEAAMGAKIKAKELAKNEKAAAVARARRLGTFKRVAGTVAGLALLEGFTPPSDDEIRKEVAMRKAGLDALRAFCGYLGLNDAMKVNWNPSFLATGKIFASLKGRKMDSLPM</sequence>
<evidence type="ECO:0000256" key="1">
    <source>
        <dbReference type="SAM" id="MobiDB-lite"/>
    </source>
</evidence>
<reference evidence="2" key="1">
    <citation type="submission" date="2020-10" db="EMBL/GenBank/DDBJ databases">
        <title>Unveiling of a novel bifunctional photoreceptor, Dualchrome1, isolated from a cosmopolitan green alga.</title>
        <authorList>
            <person name="Suzuki S."/>
            <person name="Kawachi M."/>
        </authorList>
    </citation>
    <scope>NUCLEOTIDE SEQUENCE</scope>
    <source>
        <strain evidence="2">NIES 2893</strain>
    </source>
</reference>
<dbReference type="EMBL" id="BNJQ01000009">
    <property type="protein sequence ID" value="GHP04987.1"/>
    <property type="molecule type" value="Genomic_DNA"/>
</dbReference>
<accession>A0A830HIV7</accession>
<evidence type="ECO:0000313" key="3">
    <source>
        <dbReference type="Proteomes" id="UP000660262"/>
    </source>
</evidence>
<proteinExistence type="predicted"/>
<keyword evidence="3" id="KW-1185">Reference proteome</keyword>
<dbReference type="Proteomes" id="UP000660262">
    <property type="component" value="Unassembled WGS sequence"/>
</dbReference>
<dbReference type="AlphaFoldDB" id="A0A830HIV7"/>